<dbReference type="PANTHER" id="PTHR43196">
    <property type="entry name" value="SULFATE ADENYLYLTRANSFERASE SUBUNIT 2"/>
    <property type="match status" value="1"/>
</dbReference>
<accession>X0T5Y0</accession>
<evidence type="ECO:0000313" key="2">
    <source>
        <dbReference type="EMBL" id="GAF82756.1"/>
    </source>
</evidence>
<feature type="non-terminal residue" evidence="2">
    <location>
        <position position="1"/>
    </location>
</feature>
<feature type="domain" description="4Fe-4S ferredoxin-type" evidence="1">
    <location>
        <begin position="321"/>
        <end position="350"/>
    </location>
</feature>
<dbReference type="Gene3D" id="3.40.50.620">
    <property type="entry name" value="HUPs"/>
    <property type="match status" value="1"/>
</dbReference>
<dbReference type="Pfam" id="PF01507">
    <property type="entry name" value="PAPS_reduct"/>
    <property type="match status" value="1"/>
</dbReference>
<dbReference type="PROSITE" id="PS00198">
    <property type="entry name" value="4FE4S_FER_1"/>
    <property type="match status" value="2"/>
</dbReference>
<dbReference type="InterPro" id="IPR017896">
    <property type="entry name" value="4Fe4S_Fe-S-bd"/>
</dbReference>
<dbReference type="SUPFAM" id="SSF52402">
    <property type="entry name" value="Adenine nucleotide alpha hydrolases-like"/>
    <property type="match status" value="1"/>
</dbReference>
<organism evidence="2">
    <name type="scientific">marine sediment metagenome</name>
    <dbReference type="NCBI Taxonomy" id="412755"/>
    <lineage>
        <taxon>unclassified sequences</taxon>
        <taxon>metagenomes</taxon>
        <taxon>ecological metagenomes</taxon>
    </lineage>
</organism>
<gene>
    <name evidence="2" type="ORF">S01H1_06654</name>
</gene>
<dbReference type="EMBL" id="BARS01003435">
    <property type="protein sequence ID" value="GAF82756.1"/>
    <property type="molecule type" value="Genomic_DNA"/>
</dbReference>
<proteinExistence type="predicted"/>
<dbReference type="InterPro" id="IPR050128">
    <property type="entry name" value="Sulfate_adenylyltrnsfr_sub2"/>
</dbReference>
<dbReference type="InterPro" id="IPR002500">
    <property type="entry name" value="PAPS_reduct_dom"/>
</dbReference>
<protein>
    <recommendedName>
        <fullName evidence="1">4Fe-4S ferredoxin-type domain-containing protein</fullName>
    </recommendedName>
</protein>
<comment type="caution">
    <text evidence="2">The sequence shown here is derived from an EMBL/GenBank/DDBJ whole genome shotgun (WGS) entry which is preliminary data.</text>
</comment>
<sequence length="376" mass="43713">LLLVLEAIGPIDVFFIDTGIEFEETINYTNEIIQYLGLTDKFTLKKSKESFWENLEKFGPPAKDYRWCCKVIKLANVTEFLSERYSDKKVVTFIGIRQYESSSRRRDRKIWTNQFLPQQIGVSPIRKWPSLLVWFFLLSQQVKINPLYFEGYKRIGCIYCPATKLAELLLLKELHPDLYNRWMNFLKKWAKKYNLSPAWVERGFWRWRKFKERGQINLANEIGIAKDEIMWQKDQTSKIHLAQGINPCQDGSFSIEGRIEGYLEIKNILNQLGILGTAKYSQELGVISLRADNFTLNLFSDGTITVRGSKEQLENKIPIISSLIKRANDCNGCGICIPSCPENALSLRDERIWVDNNLCINCYDCIKICPVIKYAE</sequence>
<dbReference type="PANTHER" id="PTHR43196:SF2">
    <property type="entry name" value="PHOSPHOADENOSINE PHOSPHOSULFATE REDUCTASE"/>
    <property type="match status" value="1"/>
</dbReference>
<dbReference type="InterPro" id="IPR017900">
    <property type="entry name" value="4Fe4S_Fe_S_CS"/>
</dbReference>
<dbReference type="PROSITE" id="PS51379">
    <property type="entry name" value="4FE4S_FER_2"/>
    <property type="match status" value="2"/>
</dbReference>
<dbReference type="AlphaFoldDB" id="X0T5Y0"/>
<evidence type="ECO:0000259" key="1">
    <source>
        <dbReference type="PROSITE" id="PS51379"/>
    </source>
</evidence>
<dbReference type="InterPro" id="IPR014729">
    <property type="entry name" value="Rossmann-like_a/b/a_fold"/>
</dbReference>
<dbReference type="SUPFAM" id="SSF54862">
    <property type="entry name" value="4Fe-4S ferredoxins"/>
    <property type="match status" value="1"/>
</dbReference>
<dbReference type="GO" id="GO:0003824">
    <property type="term" value="F:catalytic activity"/>
    <property type="evidence" value="ECO:0007669"/>
    <property type="project" value="InterPro"/>
</dbReference>
<dbReference type="Gene3D" id="3.30.70.20">
    <property type="match status" value="1"/>
</dbReference>
<dbReference type="Pfam" id="PF12838">
    <property type="entry name" value="Fer4_7"/>
    <property type="match status" value="1"/>
</dbReference>
<feature type="domain" description="4Fe-4S ferredoxin-type" evidence="1">
    <location>
        <begin position="351"/>
        <end position="376"/>
    </location>
</feature>
<reference evidence="2" key="1">
    <citation type="journal article" date="2014" name="Front. Microbiol.">
        <title>High frequency of phylogenetically diverse reductive dehalogenase-homologous genes in deep subseafloor sedimentary metagenomes.</title>
        <authorList>
            <person name="Kawai M."/>
            <person name="Futagami T."/>
            <person name="Toyoda A."/>
            <person name="Takaki Y."/>
            <person name="Nishi S."/>
            <person name="Hori S."/>
            <person name="Arai W."/>
            <person name="Tsubouchi T."/>
            <person name="Morono Y."/>
            <person name="Uchiyama I."/>
            <person name="Ito T."/>
            <person name="Fujiyama A."/>
            <person name="Inagaki F."/>
            <person name="Takami H."/>
        </authorList>
    </citation>
    <scope>NUCLEOTIDE SEQUENCE</scope>
    <source>
        <strain evidence="2">Expedition CK06-06</strain>
    </source>
</reference>
<name>X0T5Y0_9ZZZZ</name>